<dbReference type="InterPro" id="IPR022742">
    <property type="entry name" value="Hydrolase_4"/>
</dbReference>
<dbReference type="AlphaFoldDB" id="A0AAD7VKL3"/>
<feature type="domain" description="Serine aminopeptidase S33" evidence="1">
    <location>
        <begin position="36"/>
        <end position="147"/>
    </location>
</feature>
<dbReference type="Proteomes" id="UP001163823">
    <property type="component" value="Chromosome 2"/>
</dbReference>
<comment type="caution">
    <text evidence="2">The sequence shown here is derived from an EMBL/GenBank/DDBJ whole genome shotgun (WGS) entry which is preliminary data.</text>
</comment>
<dbReference type="PANTHER" id="PTHR42886:SF53">
    <property type="entry name" value="ALPHA_BETA-HYDROLASES SUPERFAMILY PROTEIN"/>
    <property type="match status" value="1"/>
</dbReference>
<name>A0AAD7VKL3_QUISA</name>
<evidence type="ECO:0000313" key="3">
    <source>
        <dbReference type="Proteomes" id="UP001163823"/>
    </source>
</evidence>
<dbReference type="FunFam" id="3.40.50.1820:FF:000170">
    <property type="entry name" value="Alpha/beta-Hydrolases superfamily protein"/>
    <property type="match status" value="1"/>
</dbReference>
<dbReference type="Pfam" id="PF12146">
    <property type="entry name" value="Hydrolase_4"/>
    <property type="match status" value="1"/>
</dbReference>
<dbReference type="SUPFAM" id="SSF53474">
    <property type="entry name" value="alpha/beta-Hydrolases"/>
    <property type="match status" value="1"/>
</dbReference>
<keyword evidence="3" id="KW-1185">Reference proteome</keyword>
<gene>
    <name evidence="2" type="ORF">O6P43_002750</name>
</gene>
<dbReference type="KEGG" id="qsa:O6P43_002750"/>
<organism evidence="2 3">
    <name type="scientific">Quillaja saponaria</name>
    <name type="common">Soap bark tree</name>
    <dbReference type="NCBI Taxonomy" id="32244"/>
    <lineage>
        <taxon>Eukaryota</taxon>
        <taxon>Viridiplantae</taxon>
        <taxon>Streptophyta</taxon>
        <taxon>Embryophyta</taxon>
        <taxon>Tracheophyta</taxon>
        <taxon>Spermatophyta</taxon>
        <taxon>Magnoliopsida</taxon>
        <taxon>eudicotyledons</taxon>
        <taxon>Gunneridae</taxon>
        <taxon>Pentapetalae</taxon>
        <taxon>rosids</taxon>
        <taxon>fabids</taxon>
        <taxon>Fabales</taxon>
        <taxon>Quillajaceae</taxon>
        <taxon>Quillaja</taxon>
    </lineage>
</organism>
<evidence type="ECO:0000313" key="2">
    <source>
        <dbReference type="EMBL" id="KAJ7979341.1"/>
    </source>
</evidence>
<dbReference type="InterPro" id="IPR029058">
    <property type="entry name" value="AB_hydrolase_fold"/>
</dbReference>
<dbReference type="EMBL" id="JARAOO010000002">
    <property type="protein sequence ID" value="KAJ7979341.1"/>
    <property type="molecule type" value="Genomic_DNA"/>
</dbReference>
<dbReference type="Gene3D" id="3.40.50.1820">
    <property type="entry name" value="alpha/beta hydrolase"/>
    <property type="match status" value="1"/>
</dbReference>
<proteinExistence type="predicted"/>
<dbReference type="GO" id="GO:0005829">
    <property type="term" value="C:cytosol"/>
    <property type="evidence" value="ECO:0007669"/>
    <property type="project" value="TreeGrafter"/>
</dbReference>
<protein>
    <submittedName>
        <fullName evidence="2">Alpha/beta-Hydrolases superfamily protein</fullName>
    </submittedName>
</protein>
<reference evidence="2" key="1">
    <citation type="journal article" date="2023" name="Science">
        <title>Elucidation of the pathway for biosynthesis of saponin adjuvants from the soapbark tree.</title>
        <authorList>
            <person name="Reed J."/>
            <person name="Orme A."/>
            <person name="El-Demerdash A."/>
            <person name="Owen C."/>
            <person name="Martin L.B.B."/>
            <person name="Misra R.C."/>
            <person name="Kikuchi S."/>
            <person name="Rejzek M."/>
            <person name="Martin A.C."/>
            <person name="Harkess A."/>
            <person name="Leebens-Mack J."/>
            <person name="Louveau T."/>
            <person name="Stephenson M.J."/>
            <person name="Osbourn A."/>
        </authorList>
    </citation>
    <scope>NUCLEOTIDE SEQUENCE</scope>
    <source>
        <strain evidence="2">S10</strain>
    </source>
</reference>
<sequence>MAQTAQNPSVQQQRIIIPNKQGEQLVGILHETGSAEIVILCHGFAATKDHFIFMNLAAALEKAGLSSFRFDFTGNGESEGSFQYAHFRREVDDIHSVAQYFRGANRLVSAVVGHSKGGNVVLLYASTYQDINIVVNISGRYDVKAGIEERLGKGFMEKIKKDGFLDVKDPGRFDYRVTEESMMDRLNTNIHEACIRINKQCRVLTVHGSADPIIPVEEAFEFDKIIPNHKLQVIEEADHCYTHQQAELTSAVVGFIKEAIQQDKAAAI</sequence>
<dbReference type="PANTHER" id="PTHR42886">
    <property type="entry name" value="RE40534P-RELATED"/>
    <property type="match status" value="1"/>
</dbReference>
<accession>A0AAD7VKL3</accession>
<evidence type="ECO:0000259" key="1">
    <source>
        <dbReference type="Pfam" id="PF12146"/>
    </source>
</evidence>